<dbReference type="SUPFAM" id="SSF53448">
    <property type="entry name" value="Nucleotide-diphospho-sugar transferases"/>
    <property type="match status" value="1"/>
</dbReference>
<keyword evidence="2" id="KW-0812">Transmembrane</keyword>
<keyword evidence="2" id="KW-1133">Transmembrane helix</keyword>
<keyword evidence="5" id="KW-1185">Reference proteome</keyword>
<reference evidence="4 5" key="1">
    <citation type="submission" date="2016-10" db="EMBL/GenBank/DDBJ databases">
        <authorList>
            <person name="de Groot N.N."/>
        </authorList>
    </citation>
    <scope>NUCLEOTIDE SEQUENCE [LARGE SCALE GENOMIC DNA]</scope>
    <source>
        <strain evidence="4 5">DSM 22489</strain>
    </source>
</reference>
<keyword evidence="4" id="KW-0808">Transferase</keyword>
<dbReference type="Proteomes" id="UP000236728">
    <property type="component" value="Unassembled WGS sequence"/>
</dbReference>
<dbReference type="PANTHER" id="PTHR43630">
    <property type="entry name" value="POLY-BETA-1,6-N-ACETYL-D-GLUCOSAMINE SYNTHASE"/>
    <property type="match status" value="1"/>
</dbReference>
<comment type="similarity">
    <text evidence="1">Belongs to the glycosyltransferase 2 family. WaaE/KdtX subfamily.</text>
</comment>
<dbReference type="GO" id="GO:0016740">
    <property type="term" value="F:transferase activity"/>
    <property type="evidence" value="ECO:0007669"/>
    <property type="project" value="UniProtKB-KW"/>
</dbReference>
<name>A0A1H6C105_9BACT</name>
<gene>
    <name evidence="4" type="ORF">SAMN05421819_4142</name>
</gene>
<dbReference type="Gene3D" id="3.90.550.10">
    <property type="entry name" value="Spore Coat Polysaccharide Biosynthesis Protein SpsA, Chain A"/>
    <property type="match status" value="1"/>
</dbReference>
<keyword evidence="2" id="KW-0472">Membrane</keyword>
<proteinExistence type="inferred from homology"/>
<dbReference type="RefSeq" id="WP_103934982.1">
    <property type="nucleotide sequence ID" value="NZ_FNVA01000008.1"/>
</dbReference>
<feature type="domain" description="Glycosyltransferase 2-like" evidence="3">
    <location>
        <begin position="5"/>
        <end position="116"/>
    </location>
</feature>
<dbReference type="InterPro" id="IPR001173">
    <property type="entry name" value="Glyco_trans_2-like"/>
</dbReference>
<dbReference type="Pfam" id="PF00535">
    <property type="entry name" value="Glycos_transf_2"/>
    <property type="match status" value="1"/>
</dbReference>
<evidence type="ECO:0000256" key="1">
    <source>
        <dbReference type="ARBA" id="ARBA00038494"/>
    </source>
</evidence>
<dbReference type="OrthoDB" id="9815923at2"/>
<feature type="transmembrane region" description="Helical" evidence="2">
    <location>
        <begin position="204"/>
        <end position="224"/>
    </location>
</feature>
<dbReference type="PANTHER" id="PTHR43630:SF2">
    <property type="entry name" value="GLYCOSYLTRANSFERASE"/>
    <property type="match status" value="1"/>
</dbReference>
<evidence type="ECO:0000259" key="3">
    <source>
        <dbReference type="Pfam" id="PF00535"/>
    </source>
</evidence>
<dbReference type="AlphaFoldDB" id="A0A1H6C105"/>
<protein>
    <submittedName>
        <fullName evidence="4">Glycosyltransferase involved in cell wall bisynthesis</fullName>
    </submittedName>
</protein>
<evidence type="ECO:0000313" key="4">
    <source>
        <dbReference type="EMBL" id="SEG66602.1"/>
    </source>
</evidence>
<sequence>MPLLSVAIITLNEEANLARTLASVVWAEEIVVVDSGSTDRTVAIAESYGARVIQRPWPGFAEQKNFAISECTGTWILTLDADEELSPELRDQMRTLLASSPPYDAFFLQRRNLFLGRWIKHGGFYPDPKLRLFRRNAANFTLTPKFENRPVHEIVSFDGEAGTMDFDLIHHAYPTLSTYIEHMDRYSSLGADLLIERGKVCRSWMAFVFRILLAPVWTFFWNYIIRFGFLDGREGLMLHLYHSVYSSWKYAKAWELARTREREGARTRQIVI</sequence>
<evidence type="ECO:0000313" key="5">
    <source>
        <dbReference type="Proteomes" id="UP000236728"/>
    </source>
</evidence>
<dbReference type="CDD" id="cd02511">
    <property type="entry name" value="Beta4Glucosyltransferase"/>
    <property type="match status" value="1"/>
</dbReference>
<accession>A0A1H6C105</accession>
<evidence type="ECO:0000256" key="2">
    <source>
        <dbReference type="SAM" id="Phobius"/>
    </source>
</evidence>
<organism evidence="4 5">
    <name type="scientific">Bryocella elongata</name>
    <dbReference type="NCBI Taxonomy" id="863522"/>
    <lineage>
        <taxon>Bacteria</taxon>
        <taxon>Pseudomonadati</taxon>
        <taxon>Acidobacteriota</taxon>
        <taxon>Terriglobia</taxon>
        <taxon>Terriglobales</taxon>
        <taxon>Acidobacteriaceae</taxon>
        <taxon>Bryocella</taxon>
    </lineage>
</organism>
<dbReference type="InterPro" id="IPR029044">
    <property type="entry name" value="Nucleotide-diphossugar_trans"/>
</dbReference>
<dbReference type="EMBL" id="FNVA01000008">
    <property type="protein sequence ID" value="SEG66602.1"/>
    <property type="molecule type" value="Genomic_DNA"/>
</dbReference>